<dbReference type="EMBL" id="MFMU01000003">
    <property type="protein sequence ID" value="OGG93960.1"/>
    <property type="molecule type" value="Genomic_DNA"/>
</dbReference>
<proteinExistence type="predicted"/>
<dbReference type="Proteomes" id="UP000176867">
    <property type="component" value="Unassembled WGS sequence"/>
</dbReference>
<evidence type="ECO:0000256" key="1">
    <source>
        <dbReference type="SAM" id="Phobius"/>
    </source>
</evidence>
<dbReference type="AlphaFoldDB" id="A0A1F6G779"/>
<feature type="domain" description="Band 7" evidence="2">
    <location>
        <begin position="61"/>
        <end position="286"/>
    </location>
</feature>
<gene>
    <name evidence="3" type="ORF">A2609_02350</name>
</gene>
<dbReference type="STRING" id="1798533.A2609_02350"/>
<keyword evidence="1" id="KW-0812">Transmembrane</keyword>
<keyword evidence="1" id="KW-0472">Membrane</keyword>
<comment type="caution">
    <text evidence="3">The sequence shown here is derived from an EMBL/GenBank/DDBJ whole genome shotgun (WGS) entry which is preliminary data.</text>
</comment>
<reference evidence="3 4" key="1">
    <citation type="journal article" date="2016" name="Nat. Commun.">
        <title>Thousands of microbial genomes shed light on interconnected biogeochemical processes in an aquifer system.</title>
        <authorList>
            <person name="Anantharaman K."/>
            <person name="Brown C.T."/>
            <person name="Hug L.A."/>
            <person name="Sharon I."/>
            <person name="Castelle C.J."/>
            <person name="Probst A.J."/>
            <person name="Thomas B.C."/>
            <person name="Singh A."/>
            <person name="Wilkins M.J."/>
            <person name="Karaoz U."/>
            <person name="Brodie E.L."/>
            <person name="Williams K.H."/>
            <person name="Hubbard S.S."/>
            <person name="Banfield J.F."/>
        </authorList>
    </citation>
    <scope>NUCLEOTIDE SEQUENCE [LARGE SCALE GENOMIC DNA]</scope>
</reference>
<organism evidence="3 4">
    <name type="scientific">Candidatus Kaiserbacteria bacterium RIFOXYD1_FULL_47_14</name>
    <dbReference type="NCBI Taxonomy" id="1798533"/>
    <lineage>
        <taxon>Bacteria</taxon>
        <taxon>Candidatus Kaiseribacteriota</taxon>
    </lineage>
</organism>
<evidence type="ECO:0000313" key="3">
    <source>
        <dbReference type="EMBL" id="OGG93960.1"/>
    </source>
</evidence>
<dbReference type="InterPro" id="IPR001107">
    <property type="entry name" value="Band_7"/>
</dbReference>
<name>A0A1F6G779_9BACT</name>
<dbReference type="Pfam" id="PF01145">
    <property type="entry name" value="Band_7"/>
    <property type="match status" value="1"/>
</dbReference>
<feature type="transmembrane region" description="Helical" evidence="1">
    <location>
        <begin position="40"/>
        <end position="60"/>
    </location>
</feature>
<protein>
    <recommendedName>
        <fullName evidence="2">Band 7 domain-containing protein</fullName>
    </recommendedName>
</protein>
<feature type="transmembrane region" description="Helical" evidence="1">
    <location>
        <begin position="7"/>
        <end position="28"/>
    </location>
</feature>
<accession>A0A1F6G779</accession>
<keyword evidence="1" id="KW-1133">Transmembrane helix</keyword>
<sequence length="367" mass="39731">MVKKPSFWKLGAAVFGILLVVIVFLNLFTDSVDIFGEKHGLGTIMLCTLLLYTAASLRIVGPKELGCVLIFGRPLKNVSSGLAIVPLWICTLVTETRLVIQDELPAEPEKIYRGSEGDTEGSTVPPELQALGMRPPIRVTFAGRNEAKNTALGLNIDKDDPYDNRMTEEVVPVIRWKIGDFKTFLTVIGSVDEARKQMEDTCVKMFTEELTKVSPAVALLRISEYSTILQNAIEKLVRGDNINPGWGIHLESAQIKAIRFSKTLNVAVQNVVVQERQKKAKILEGQGLGGREQAIIDGRTAGLQKMMTDLKVEGEVVLGAETARAIAGEGDKSSQRTIIAGSGGFSDLIGAAVAIGESLKAKKGGEK</sequence>
<evidence type="ECO:0000313" key="4">
    <source>
        <dbReference type="Proteomes" id="UP000176867"/>
    </source>
</evidence>
<evidence type="ECO:0000259" key="2">
    <source>
        <dbReference type="Pfam" id="PF01145"/>
    </source>
</evidence>